<evidence type="ECO:0000256" key="4">
    <source>
        <dbReference type="ARBA" id="ARBA00023136"/>
    </source>
</evidence>
<evidence type="ECO:0000256" key="2">
    <source>
        <dbReference type="ARBA" id="ARBA00022692"/>
    </source>
</evidence>
<dbReference type="PANTHER" id="PTHR43483">
    <property type="entry name" value="MEMBRANE TRANSPORTER PROTEIN HI_0806-RELATED"/>
    <property type="match status" value="1"/>
</dbReference>
<evidence type="ECO:0000256" key="3">
    <source>
        <dbReference type="ARBA" id="ARBA00022989"/>
    </source>
</evidence>
<feature type="transmembrane region" description="Helical" evidence="5">
    <location>
        <begin position="87"/>
        <end position="105"/>
    </location>
</feature>
<feature type="transmembrane region" description="Helical" evidence="5">
    <location>
        <begin position="186"/>
        <end position="208"/>
    </location>
</feature>
<dbReference type="PANTHER" id="PTHR43483:SF3">
    <property type="entry name" value="MEMBRANE TRANSPORTER PROTEIN HI_0806-RELATED"/>
    <property type="match status" value="1"/>
</dbReference>
<accession>A0A7D7NCP5</accession>
<organism evidence="6 7">
    <name type="scientific">Neisseria shayeganii</name>
    <dbReference type="NCBI Taxonomy" id="607712"/>
    <lineage>
        <taxon>Bacteria</taxon>
        <taxon>Pseudomonadati</taxon>
        <taxon>Pseudomonadota</taxon>
        <taxon>Betaproteobacteria</taxon>
        <taxon>Neisseriales</taxon>
        <taxon>Neisseriaceae</taxon>
        <taxon>Neisseria</taxon>
    </lineage>
</organism>
<evidence type="ECO:0000313" key="7">
    <source>
        <dbReference type="Proteomes" id="UP000514752"/>
    </source>
</evidence>
<evidence type="ECO:0000256" key="5">
    <source>
        <dbReference type="RuleBase" id="RU363041"/>
    </source>
</evidence>
<feature type="transmembrane region" description="Helical" evidence="5">
    <location>
        <begin position="52"/>
        <end position="72"/>
    </location>
</feature>
<keyword evidence="2 5" id="KW-0812">Transmembrane</keyword>
<evidence type="ECO:0000313" key="6">
    <source>
        <dbReference type="EMBL" id="QMT41515.1"/>
    </source>
</evidence>
<dbReference type="InterPro" id="IPR002781">
    <property type="entry name" value="TM_pro_TauE-like"/>
</dbReference>
<dbReference type="Proteomes" id="UP000514752">
    <property type="component" value="Chromosome"/>
</dbReference>
<protein>
    <recommendedName>
        <fullName evidence="5">Probable membrane transporter protein</fullName>
    </recommendedName>
</protein>
<dbReference type="GO" id="GO:0005886">
    <property type="term" value="C:plasma membrane"/>
    <property type="evidence" value="ECO:0007669"/>
    <property type="project" value="UniProtKB-SubCell"/>
</dbReference>
<feature type="transmembrane region" description="Helical" evidence="5">
    <location>
        <begin position="112"/>
        <end position="129"/>
    </location>
</feature>
<gene>
    <name evidence="6" type="ORF">H3L94_05705</name>
</gene>
<reference evidence="6 7" key="1">
    <citation type="submission" date="2020-07" db="EMBL/GenBank/DDBJ databases">
        <title>Genomic diversity of species in the Neisseriaceae family.</title>
        <authorList>
            <person name="Vincent A.T."/>
            <person name="Bernet E."/>
            <person name="Veyrier F.J."/>
        </authorList>
    </citation>
    <scope>NUCLEOTIDE SEQUENCE [LARGE SCALE GENOMIC DNA]</scope>
    <source>
        <strain evidence="6 7">DSM 22244</strain>
    </source>
</reference>
<comment type="subcellular location">
    <subcellularLocation>
        <location evidence="5">Cell membrane</location>
        <topology evidence="5">Multi-pass membrane protein</topology>
    </subcellularLocation>
    <subcellularLocation>
        <location evidence="1">Membrane</location>
        <topology evidence="1">Multi-pass membrane protein</topology>
    </subcellularLocation>
</comment>
<keyword evidence="5" id="KW-1003">Cell membrane</keyword>
<name>A0A7D7NCP5_9NEIS</name>
<comment type="similarity">
    <text evidence="5">Belongs to the 4-toluene sulfonate uptake permease (TSUP) (TC 2.A.102) family.</text>
</comment>
<dbReference type="RefSeq" id="WP_182123030.1">
    <property type="nucleotide sequence ID" value="NZ_CP059567.1"/>
</dbReference>
<feature type="transmembrane region" description="Helical" evidence="5">
    <location>
        <begin position="214"/>
        <end position="234"/>
    </location>
</feature>
<dbReference type="Pfam" id="PF01925">
    <property type="entry name" value="TauE"/>
    <property type="match status" value="1"/>
</dbReference>
<feature type="transmembrane region" description="Helical" evidence="5">
    <location>
        <begin position="149"/>
        <end position="174"/>
    </location>
</feature>
<dbReference type="KEGG" id="nsg:H3L94_05705"/>
<dbReference type="EMBL" id="CP059567">
    <property type="protein sequence ID" value="QMT41515.1"/>
    <property type="molecule type" value="Genomic_DNA"/>
</dbReference>
<keyword evidence="4 5" id="KW-0472">Membrane</keyword>
<evidence type="ECO:0000256" key="1">
    <source>
        <dbReference type="ARBA" id="ARBA00004141"/>
    </source>
</evidence>
<feature type="transmembrane region" description="Helical" evidence="5">
    <location>
        <begin position="246"/>
        <end position="267"/>
    </location>
</feature>
<proteinExistence type="inferred from homology"/>
<dbReference type="AlphaFoldDB" id="A0A7D7NCP5"/>
<sequence>MWSMEVLLPLMAVGALAGFLAGLLGIGGGMVVVPIVLWLLDQQQIGGAHAQHLALGTSFAVMVFTTFSGALAQHRKGAVRWDVVKRMAPAMVAGGLIGSAVSSYLPTRGLQIFFIVFAYAVAVQTLLRFKPKPSRQLPGTGGLTATGGLFGLLSSWVGIGGGSLSVPFMLYCNVPPHQAVGTSSGLAWPMAVSGAVGYLVSGWSVAGLPEGAFGFWYLPAVAVLAACTVLFAPLGVKTAHRLPPDALKTAFGILLLLIASQMLWKWWMA</sequence>
<feature type="transmembrane region" description="Helical" evidence="5">
    <location>
        <begin position="12"/>
        <end position="40"/>
    </location>
</feature>
<keyword evidence="3 5" id="KW-1133">Transmembrane helix</keyword>